<name>A0A0D3JCG2_EMIH1</name>
<sequence>MLLAPSAISFAPRPPVAARLPAGAALPKLIVFDLDNTLWTPELYQVARRVKAAPVAGRDVKLFPAAAAALHEIDTCDRWEGTQIAVASRTNQGDWARTLLDAFEVPGDPSGSITLPCFSMNMPFAGLVAHGRKTLETRNGTMFERATGPRV</sequence>
<dbReference type="KEGG" id="ehx:EMIHUDRAFT_241526"/>
<dbReference type="Proteomes" id="UP000013827">
    <property type="component" value="Unassembled WGS sequence"/>
</dbReference>
<proteinExistence type="predicted"/>
<dbReference type="PANTHER" id="PTHR17901">
    <property type="entry name" value="MAGNESIUM-DEPENDENT PHOSPHATASE 1 MDP1"/>
    <property type="match status" value="1"/>
</dbReference>
<dbReference type="InterPro" id="IPR036412">
    <property type="entry name" value="HAD-like_sf"/>
</dbReference>
<dbReference type="HOGENOM" id="CLU_1734904_0_0_1"/>
<dbReference type="AlphaFoldDB" id="A0A0D3JCG2"/>
<protein>
    <submittedName>
        <fullName evidence="1">Uncharacterized protein</fullName>
    </submittedName>
</protein>
<dbReference type="Pfam" id="PF12689">
    <property type="entry name" value="Acid_PPase"/>
    <property type="match status" value="1"/>
</dbReference>
<dbReference type="PANTHER" id="PTHR17901:SF14">
    <property type="entry name" value="MAGNESIUM-DEPENDENT PHOSPHATASE 1"/>
    <property type="match status" value="1"/>
</dbReference>
<organism evidence="1 2">
    <name type="scientific">Emiliania huxleyi (strain CCMP1516)</name>
    <dbReference type="NCBI Taxonomy" id="280463"/>
    <lineage>
        <taxon>Eukaryota</taxon>
        <taxon>Haptista</taxon>
        <taxon>Haptophyta</taxon>
        <taxon>Prymnesiophyceae</taxon>
        <taxon>Isochrysidales</taxon>
        <taxon>Noelaerhabdaceae</taxon>
        <taxon>Emiliania</taxon>
    </lineage>
</organism>
<evidence type="ECO:0000313" key="1">
    <source>
        <dbReference type="EnsemblProtists" id="EOD21197"/>
    </source>
</evidence>
<dbReference type="PaxDb" id="2903-EOD21197"/>
<dbReference type="InterPro" id="IPR010036">
    <property type="entry name" value="MDP_1_eu_arc"/>
</dbReference>
<dbReference type="EnsemblProtists" id="EOD21197">
    <property type="protein sequence ID" value="EOD21197"/>
    <property type="gene ID" value="EMIHUDRAFT_241526"/>
</dbReference>
<keyword evidence="2" id="KW-1185">Reference proteome</keyword>
<accession>A0A0D3JCG2</accession>
<dbReference type="GeneID" id="17266738"/>
<reference evidence="2" key="1">
    <citation type="journal article" date="2013" name="Nature">
        <title>Pan genome of the phytoplankton Emiliania underpins its global distribution.</title>
        <authorList>
            <person name="Read B.A."/>
            <person name="Kegel J."/>
            <person name="Klute M.J."/>
            <person name="Kuo A."/>
            <person name="Lefebvre S.C."/>
            <person name="Maumus F."/>
            <person name="Mayer C."/>
            <person name="Miller J."/>
            <person name="Monier A."/>
            <person name="Salamov A."/>
            <person name="Young J."/>
            <person name="Aguilar M."/>
            <person name="Claverie J.M."/>
            <person name="Frickenhaus S."/>
            <person name="Gonzalez K."/>
            <person name="Herman E.K."/>
            <person name="Lin Y.C."/>
            <person name="Napier J."/>
            <person name="Ogata H."/>
            <person name="Sarno A.F."/>
            <person name="Shmutz J."/>
            <person name="Schroeder D."/>
            <person name="de Vargas C."/>
            <person name="Verret F."/>
            <person name="von Dassow P."/>
            <person name="Valentin K."/>
            <person name="Van de Peer Y."/>
            <person name="Wheeler G."/>
            <person name="Dacks J.B."/>
            <person name="Delwiche C.F."/>
            <person name="Dyhrman S.T."/>
            <person name="Glockner G."/>
            <person name="John U."/>
            <person name="Richards T."/>
            <person name="Worden A.Z."/>
            <person name="Zhang X."/>
            <person name="Grigoriev I.V."/>
            <person name="Allen A.E."/>
            <person name="Bidle K."/>
            <person name="Borodovsky M."/>
            <person name="Bowler C."/>
            <person name="Brownlee C."/>
            <person name="Cock J.M."/>
            <person name="Elias M."/>
            <person name="Gladyshev V.N."/>
            <person name="Groth M."/>
            <person name="Guda C."/>
            <person name="Hadaegh A."/>
            <person name="Iglesias-Rodriguez M.D."/>
            <person name="Jenkins J."/>
            <person name="Jones B.M."/>
            <person name="Lawson T."/>
            <person name="Leese F."/>
            <person name="Lindquist E."/>
            <person name="Lobanov A."/>
            <person name="Lomsadze A."/>
            <person name="Malik S.B."/>
            <person name="Marsh M.E."/>
            <person name="Mackinder L."/>
            <person name="Mock T."/>
            <person name="Mueller-Roeber B."/>
            <person name="Pagarete A."/>
            <person name="Parker M."/>
            <person name="Probert I."/>
            <person name="Quesneville H."/>
            <person name="Raines C."/>
            <person name="Rensing S.A."/>
            <person name="Riano-Pachon D.M."/>
            <person name="Richier S."/>
            <person name="Rokitta S."/>
            <person name="Shiraiwa Y."/>
            <person name="Soanes D.M."/>
            <person name="van der Giezen M."/>
            <person name="Wahlund T.M."/>
            <person name="Williams B."/>
            <person name="Wilson W."/>
            <person name="Wolfe G."/>
            <person name="Wurch L.L."/>
        </authorList>
    </citation>
    <scope>NUCLEOTIDE SEQUENCE</scope>
</reference>
<dbReference type="InterPro" id="IPR010033">
    <property type="entry name" value="HAD_SF_ppase_IIIC"/>
</dbReference>
<dbReference type="SUPFAM" id="SSF56784">
    <property type="entry name" value="HAD-like"/>
    <property type="match status" value="1"/>
</dbReference>
<reference evidence="1" key="2">
    <citation type="submission" date="2024-10" db="UniProtKB">
        <authorList>
            <consortium name="EnsemblProtists"/>
        </authorList>
    </citation>
    <scope>IDENTIFICATION</scope>
</reference>
<evidence type="ECO:0000313" key="2">
    <source>
        <dbReference type="Proteomes" id="UP000013827"/>
    </source>
</evidence>
<dbReference type="InterPro" id="IPR023214">
    <property type="entry name" value="HAD_sf"/>
</dbReference>
<dbReference type="RefSeq" id="XP_005773626.1">
    <property type="nucleotide sequence ID" value="XM_005773569.1"/>
</dbReference>
<dbReference type="Gene3D" id="3.40.50.1000">
    <property type="entry name" value="HAD superfamily/HAD-like"/>
    <property type="match status" value="1"/>
</dbReference>
<dbReference type="NCBIfam" id="TIGR01681">
    <property type="entry name" value="HAD-SF-IIIC"/>
    <property type="match status" value="1"/>
</dbReference>
<dbReference type="GO" id="GO:0003993">
    <property type="term" value="F:acid phosphatase activity"/>
    <property type="evidence" value="ECO:0007669"/>
    <property type="project" value="TreeGrafter"/>
</dbReference>